<dbReference type="AlphaFoldDB" id="A0A090NXA9"/>
<evidence type="ECO:0000313" key="2">
    <source>
        <dbReference type="Proteomes" id="UP000017944"/>
    </source>
</evidence>
<sequence length="45" mass="5128">MHEPQNNIKNTAIKLTFSAHISRMPPFARNSSVSRFALIYVIIVN</sequence>
<dbReference type="PATRIC" id="fig|1401327.3.peg.2118"/>
<organism evidence="1 2">
    <name type="scientific">Shigella dysenteriae WRSd3</name>
    <dbReference type="NCBI Taxonomy" id="1401327"/>
    <lineage>
        <taxon>Bacteria</taxon>
        <taxon>Pseudomonadati</taxon>
        <taxon>Pseudomonadota</taxon>
        <taxon>Gammaproteobacteria</taxon>
        <taxon>Enterobacterales</taxon>
        <taxon>Enterobacteriaceae</taxon>
        <taxon>Shigella</taxon>
    </lineage>
</organism>
<comment type="caution">
    <text evidence="1">The sequence shown here is derived from an EMBL/GenBank/DDBJ whole genome shotgun (WGS) entry which is preliminary data.</text>
</comment>
<evidence type="ECO:0000313" key="1">
    <source>
        <dbReference type="EMBL" id="ESU79193.1"/>
    </source>
</evidence>
<protein>
    <recommendedName>
        <fullName evidence="3">Carbamoyl phosphate synthase small subunit</fullName>
    </recommendedName>
</protein>
<proteinExistence type="predicted"/>
<gene>
    <name evidence="1" type="ORF">WRSd3_02289</name>
</gene>
<dbReference type="EMBL" id="AXUT01000182">
    <property type="protein sequence ID" value="ESU79193.1"/>
    <property type="molecule type" value="Genomic_DNA"/>
</dbReference>
<dbReference type="Proteomes" id="UP000017944">
    <property type="component" value="Unassembled WGS sequence"/>
</dbReference>
<name>A0A090NXA9_SHIDY</name>
<accession>A0A090NXA9</accession>
<reference evidence="1 2" key="1">
    <citation type="submission" date="2013-10" db="EMBL/GenBank/DDBJ databases">
        <title>Draft genomes and the virulence plasmids of Sd1617 vaccine constructs: WRSd3 and WRSd5.</title>
        <authorList>
            <person name="Aksomboon Vongsawan A."/>
            <person name="Venkatesan M.M."/>
            <person name="Vaisvil B."/>
            <person name="Emel G."/>
            <person name="Kepatral V."/>
            <person name="Sethabutr O."/>
            <person name="Serichantalergs O."/>
            <person name="Mason C."/>
        </authorList>
    </citation>
    <scope>NUCLEOTIDE SEQUENCE [LARGE SCALE GENOMIC DNA]</scope>
    <source>
        <strain evidence="1 2">WRSd3</strain>
    </source>
</reference>
<evidence type="ECO:0008006" key="3">
    <source>
        <dbReference type="Google" id="ProtNLM"/>
    </source>
</evidence>